<dbReference type="EMBL" id="CP089983">
    <property type="protein sequence ID" value="WXB00856.1"/>
    <property type="molecule type" value="Genomic_DNA"/>
</dbReference>
<gene>
    <name evidence="1" type="ORF">LVJ94_28530</name>
</gene>
<evidence type="ECO:0000313" key="2">
    <source>
        <dbReference type="Proteomes" id="UP001374803"/>
    </source>
</evidence>
<dbReference type="PANTHER" id="PTHR35802">
    <property type="entry name" value="PROTEASE SYNTHASE AND SPORULATION PROTEIN PAI 2"/>
    <property type="match status" value="1"/>
</dbReference>
<evidence type="ECO:0000313" key="1">
    <source>
        <dbReference type="EMBL" id="WXB00856.1"/>
    </source>
</evidence>
<protein>
    <submittedName>
        <fullName evidence="1">FMN-binding negative transcriptional regulator</fullName>
    </submittedName>
</protein>
<organism evidence="1 2">
    <name type="scientific">Pendulispora rubella</name>
    <dbReference type="NCBI Taxonomy" id="2741070"/>
    <lineage>
        <taxon>Bacteria</taxon>
        <taxon>Pseudomonadati</taxon>
        <taxon>Myxococcota</taxon>
        <taxon>Myxococcia</taxon>
        <taxon>Myxococcales</taxon>
        <taxon>Sorangiineae</taxon>
        <taxon>Pendulisporaceae</taxon>
        <taxon>Pendulispora</taxon>
    </lineage>
</organism>
<keyword evidence="2" id="KW-1185">Reference proteome</keyword>
<dbReference type="Proteomes" id="UP001374803">
    <property type="component" value="Chromosome"/>
</dbReference>
<proteinExistence type="predicted"/>
<reference evidence="1" key="1">
    <citation type="submission" date="2021-12" db="EMBL/GenBank/DDBJ databases">
        <title>Discovery of the Pendulisporaceae a myxobacterial family with distinct sporulation behavior and unique specialized metabolism.</title>
        <authorList>
            <person name="Garcia R."/>
            <person name="Popoff A."/>
            <person name="Bader C.D."/>
            <person name="Loehr J."/>
            <person name="Walesch S."/>
            <person name="Walt C."/>
            <person name="Boldt J."/>
            <person name="Bunk B."/>
            <person name="Haeckl F.J.F.P.J."/>
            <person name="Gunesch A.P."/>
            <person name="Birkelbach J."/>
            <person name="Nuebel U."/>
            <person name="Pietschmann T."/>
            <person name="Bach T."/>
            <person name="Mueller R."/>
        </authorList>
    </citation>
    <scope>NUCLEOTIDE SEQUENCE</scope>
    <source>
        <strain evidence="1">MSr11367</strain>
    </source>
</reference>
<dbReference type="SUPFAM" id="SSF50475">
    <property type="entry name" value="FMN-binding split barrel"/>
    <property type="match status" value="1"/>
</dbReference>
<accession>A0ABZ2KTH5</accession>
<dbReference type="Pfam" id="PF04299">
    <property type="entry name" value="FMN_bind_2"/>
    <property type="match status" value="1"/>
</dbReference>
<dbReference type="InterPro" id="IPR007396">
    <property type="entry name" value="TR_PAI2-type"/>
</dbReference>
<dbReference type="PANTHER" id="PTHR35802:SF1">
    <property type="entry name" value="PROTEASE SYNTHASE AND SPORULATION PROTEIN PAI 2"/>
    <property type="match status" value="1"/>
</dbReference>
<sequence>MPGHFREERTHVLHDTIVRIGFGTLVTYGSDGLVATHLPIHLEPNEGPLGTLYGHIARANTQWKTSAKDIESLLSFTGPHAYISPSFYPSKRENGRKVPTWNYIAVQAYGAIETIEAPAPLLGIVTRLTDKHEAGRPHPWRVDDAPPKYIEGLLRAIVGIRMPIARIEGKWKLGQNLSPADFEGAAAGLEASDTERERELARIMRSLAAPDAGGARS</sequence>
<dbReference type="RefSeq" id="WP_394830458.1">
    <property type="nucleotide sequence ID" value="NZ_CP089983.1"/>
</dbReference>
<dbReference type="InterPro" id="IPR012349">
    <property type="entry name" value="Split_barrel_FMN-bd"/>
</dbReference>
<dbReference type="PIRSF" id="PIRSF010372">
    <property type="entry name" value="PaiB"/>
    <property type="match status" value="1"/>
</dbReference>
<dbReference type="Gene3D" id="2.30.110.10">
    <property type="entry name" value="Electron Transport, Fmn-binding Protein, Chain A"/>
    <property type="match status" value="1"/>
</dbReference>
<name>A0ABZ2KTH5_9BACT</name>